<dbReference type="Proteomes" id="UP001164539">
    <property type="component" value="Chromosome 2"/>
</dbReference>
<protein>
    <submittedName>
        <fullName evidence="1">Disease resistance protein</fullName>
    </submittedName>
</protein>
<evidence type="ECO:0000313" key="2">
    <source>
        <dbReference type="Proteomes" id="UP001164539"/>
    </source>
</evidence>
<comment type="caution">
    <text evidence="1">The sequence shown here is derived from an EMBL/GenBank/DDBJ whole genome shotgun (WGS) entry which is preliminary data.</text>
</comment>
<name>A0ACC1YLJ0_MELAZ</name>
<dbReference type="EMBL" id="CM051395">
    <property type="protein sequence ID" value="KAJ4724317.1"/>
    <property type="molecule type" value="Genomic_DNA"/>
</dbReference>
<reference evidence="1 2" key="1">
    <citation type="journal article" date="2023" name="Science">
        <title>Complex scaffold remodeling in plant triterpene biosynthesis.</title>
        <authorList>
            <person name="De La Pena R."/>
            <person name="Hodgson H."/>
            <person name="Liu J.C."/>
            <person name="Stephenson M.J."/>
            <person name="Martin A.C."/>
            <person name="Owen C."/>
            <person name="Harkess A."/>
            <person name="Leebens-Mack J."/>
            <person name="Jimenez L.E."/>
            <person name="Osbourn A."/>
            <person name="Sattely E.S."/>
        </authorList>
    </citation>
    <scope>NUCLEOTIDE SEQUENCE [LARGE SCALE GENOMIC DNA]</scope>
    <source>
        <strain evidence="2">cv. JPN11</strain>
        <tissue evidence="1">Leaf</tissue>
    </source>
</reference>
<organism evidence="1 2">
    <name type="scientific">Melia azedarach</name>
    <name type="common">Chinaberry tree</name>
    <dbReference type="NCBI Taxonomy" id="155640"/>
    <lineage>
        <taxon>Eukaryota</taxon>
        <taxon>Viridiplantae</taxon>
        <taxon>Streptophyta</taxon>
        <taxon>Embryophyta</taxon>
        <taxon>Tracheophyta</taxon>
        <taxon>Spermatophyta</taxon>
        <taxon>Magnoliopsida</taxon>
        <taxon>eudicotyledons</taxon>
        <taxon>Gunneridae</taxon>
        <taxon>Pentapetalae</taxon>
        <taxon>rosids</taxon>
        <taxon>malvids</taxon>
        <taxon>Sapindales</taxon>
        <taxon>Meliaceae</taxon>
        <taxon>Melia</taxon>
    </lineage>
</organism>
<evidence type="ECO:0000313" key="1">
    <source>
        <dbReference type="EMBL" id="KAJ4724317.1"/>
    </source>
</evidence>
<sequence>MADAIVSFAVKRLGDYLIQRAVFLGEVKNKVAWVKKELEWMLCFIEDAEQEQFDGRLFRQWLSDITDIAYDIEDVLDKYMLRIDHDGNSNLLQEDGRGNSGRKHGVLLAPIISCIFHKESGLFNKGKNKVDLYRIGKEIEALKYRINDLSRKRELFFPENIVGISREGKGRTLKQIRKAASFAVEENLIGFFDDADRLLTILRDKEEKRLLISVYGMGGLGKTTLAGKLYHDKDVKSRYDCCAWVSVTQDYNIQDLLQRIIKSFRNIVTTTEELERMSEDDLERCLHEYLRQRSYLVVIDDVWQKEVWQSLKRAFPDNNTGSRVIITTREKEVAERSDERTHVHKLRFLTPEESWQLFCKKAFGNSKPNQTQEMLGREMVEKCGGLPLAIVVLGGLLSKMTLREWRMVRNQFWQLLKKDSIEISYLLILSFNKLPYQLKLCFLYLGLFPEDSELQIENLIRLLVAEGLIPQDQNRVMEDVAKDNLDELMNRSLINVDKRCWGRTATCRVHHLLRELAVEKARELRFLHICDMLYENSSIIERQFAPLFKRYSCLRVLHIEASEYVGTGISTGQSVPKEIGELSHLKYLGLMNAQVNVLPSSIVNLQRLETLDLSSTFKTYLELPTEISRLQELRHLIGKFKGSLEIENLINLQTLKVVEVESWNKINPDKLVNLRELHIEENEGMQGAVFAFDSIAKLEKLRMLSVKLLDGSSFGSLQPLFDCTCLEDLRLSGRMKKLPGDMRAILPNLECLSLKVPCPVEDPMPVLETLPNLTFLDLNFNSVYVKKLFCKAQGFPQLEVLQIDSDGLEEVQVEDGAMPMLRGFRIPANSSLRIPENLRSIPLPENCNWNFY</sequence>
<accession>A0ACC1YLJ0</accession>
<proteinExistence type="predicted"/>
<keyword evidence="2" id="KW-1185">Reference proteome</keyword>
<gene>
    <name evidence="1" type="ORF">OWV82_003320</name>
</gene>